<protein>
    <submittedName>
        <fullName evidence="4">Uncharacterized lipoprotein YddW (UPF0748 family)</fullName>
    </submittedName>
</protein>
<dbReference type="InterPro" id="IPR003790">
    <property type="entry name" value="GHL10"/>
</dbReference>
<keyword evidence="5" id="KW-1185">Reference proteome</keyword>
<dbReference type="Gene3D" id="3.20.20.80">
    <property type="entry name" value="Glycosidases"/>
    <property type="match status" value="1"/>
</dbReference>
<dbReference type="InterPro" id="IPR052177">
    <property type="entry name" value="Divisome_Glycosyl_Hydrolase"/>
</dbReference>
<dbReference type="EMBL" id="JACHMH010000001">
    <property type="protein sequence ID" value="MBB4676193.1"/>
    <property type="molecule type" value="Genomic_DNA"/>
</dbReference>
<dbReference type="Gene3D" id="2.60.40.10">
    <property type="entry name" value="Immunoglobulins"/>
    <property type="match status" value="1"/>
</dbReference>
<dbReference type="AlphaFoldDB" id="A0A7W7FT97"/>
<keyword evidence="4" id="KW-0449">Lipoprotein</keyword>
<evidence type="ECO:0000313" key="5">
    <source>
        <dbReference type="Proteomes" id="UP000533598"/>
    </source>
</evidence>
<reference evidence="4 5" key="1">
    <citation type="submission" date="2020-08" db="EMBL/GenBank/DDBJ databases">
        <title>Sequencing the genomes of 1000 actinobacteria strains.</title>
        <authorList>
            <person name="Klenk H.-P."/>
        </authorList>
    </citation>
    <scope>NUCLEOTIDE SEQUENCE [LARGE SCALE GENOMIC DNA]</scope>
    <source>
        <strain evidence="4 5">DSM 44230</strain>
    </source>
</reference>
<proteinExistence type="predicted"/>
<organism evidence="4 5">
    <name type="scientific">Crossiella cryophila</name>
    <dbReference type="NCBI Taxonomy" id="43355"/>
    <lineage>
        <taxon>Bacteria</taxon>
        <taxon>Bacillati</taxon>
        <taxon>Actinomycetota</taxon>
        <taxon>Actinomycetes</taxon>
        <taxon>Pseudonocardiales</taxon>
        <taxon>Pseudonocardiaceae</taxon>
        <taxon>Crossiella</taxon>
    </lineage>
</organism>
<dbReference type="SUPFAM" id="SSF51445">
    <property type="entry name" value="(Trans)glycosidases"/>
    <property type="match status" value="1"/>
</dbReference>
<dbReference type="GO" id="GO:0005975">
    <property type="term" value="P:carbohydrate metabolic process"/>
    <property type="evidence" value="ECO:0007669"/>
    <property type="project" value="UniProtKB-ARBA"/>
</dbReference>
<feature type="domain" description="Glycosyl hydrolase-like 10" evidence="3">
    <location>
        <begin position="46"/>
        <end position="364"/>
    </location>
</feature>
<evidence type="ECO:0000256" key="2">
    <source>
        <dbReference type="SAM" id="SignalP"/>
    </source>
</evidence>
<dbReference type="PANTHER" id="PTHR43405:SF1">
    <property type="entry name" value="GLYCOSYL HYDROLASE DIGH"/>
    <property type="match status" value="1"/>
</dbReference>
<gene>
    <name evidence="4" type="ORF">HNR67_002311</name>
</gene>
<dbReference type="InterPro" id="IPR013783">
    <property type="entry name" value="Ig-like_fold"/>
</dbReference>
<dbReference type="InterPro" id="IPR017853">
    <property type="entry name" value="GH"/>
</dbReference>
<evidence type="ECO:0000256" key="1">
    <source>
        <dbReference type="ARBA" id="ARBA00022729"/>
    </source>
</evidence>
<feature type="chain" id="PRO_5039237891" evidence="2">
    <location>
        <begin position="26"/>
        <end position="525"/>
    </location>
</feature>
<comment type="caution">
    <text evidence="4">The sequence shown here is derived from an EMBL/GenBank/DDBJ whole genome shotgun (WGS) entry which is preliminary data.</text>
</comment>
<accession>A0A7W7FT97</accession>
<dbReference type="Pfam" id="PF02638">
    <property type="entry name" value="GHL10"/>
    <property type="match status" value="1"/>
</dbReference>
<dbReference type="Proteomes" id="UP000533598">
    <property type="component" value="Unassembled WGS sequence"/>
</dbReference>
<evidence type="ECO:0000313" key="4">
    <source>
        <dbReference type="EMBL" id="MBB4676193.1"/>
    </source>
</evidence>
<dbReference type="PANTHER" id="PTHR43405">
    <property type="entry name" value="GLYCOSYL HYDROLASE DIGH"/>
    <property type="match status" value="1"/>
</dbReference>
<sequence length="525" mass="58328">MLRLLRMLVCLLLVAPLLASGPVGATAPAGAATPAACPEPAQPKRQLRGLWIASVSNINWPSRAGLSVAQQQDEYRRLLDRAKAMRFNAVFMQIRPASDAFYPSAREPWSQFLTGVQGQDPGYDPLAFLIAEARARNLEFHGWFNPYRASIQPDPARLVPSHPARVHPDWVIRYGTQLVYNPGVPAVRTHVREVLADVLGRYDLDGVHFDDYFYPYPIAGQEFPDEATYRQHGAAQFPVKADWRRDNVNKLIREIGDMIGASKPHVAFGVSPFGVWRDKRTDPTGSETTAGVHNYDDLYADTRTWIRNAWIDYVAPQVYWSIGFPPAAYDKLIPWWAKEVEGTGVSLYIGQGAYKIGTTNPAAWADPEEMPKHLALNKNHPAVGGDIYYNINSVFANPLGIADRLQNDHQRYPALIPIRRTIPGTPPGAPIAFRATVNPGGGYQLTWQPSTAAAAYAVYRLPGHQSVNDCSTVDPATLLGTTRGLSLLDASAPLDRRFTYLVTALDRTHRESAPRPVWVPAFWEF</sequence>
<feature type="signal peptide" evidence="2">
    <location>
        <begin position="1"/>
        <end position="25"/>
    </location>
</feature>
<evidence type="ECO:0000259" key="3">
    <source>
        <dbReference type="Pfam" id="PF02638"/>
    </source>
</evidence>
<keyword evidence="1 2" id="KW-0732">Signal</keyword>
<dbReference type="RefSeq" id="WP_185002048.1">
    <property type="nucleotide sequence ID" value="NZ_BAAAUI010000016.1"/>
</dbReference>
<name>A0A7W7FT97_9PSEU</name>